<proteinExistence type="predicted"/>
<dbReference type="EnsemblBacteria" id="AAK24657">
    <property type="protein sequence ID" value="AAK24657"/>
    <property type="gene ID" value="CC_2692"/>
</dbReference>
<organism evidence="2 3">
    <name type="scientific">Caulobacter vibrioides (strain ATCC 19089 / CIP 103742 / CB 15)</name>
    <name type="common">Caulobacter crescentus</name>
    <dbReference type="NCBI Taxonomy" id="190650"/>
    <lineage>
        <taxon>Bacteria</taxon>
        <taxon>Pseudomonadati</taxon>
        <taxon>Pseudomonadota</taxon>
        <taxon>Alphaproteobacteria</taxon>
        <taxon>Caulobacterales</taxon>
        <taxon>Caulobacteraceae</taxon>
        <taxon>Caulobacter</taxon>
    </lineage>
</organism>
<dbReference type="STRING" id="190650.CC_2692"/>
<evidence type="ECO:0000313" key="2">
    <source>
        <dbReference type="EMBL" id="AAK24657.1"/>
    </source>
</evidence>
<dbReference type="EMBL" id="AE005673">
    <property type="protein sequence ID" value="AAK24657.1"/>
    <property type="molecule type" value="Genomic_DNA"/>
</dbReference>
<feature type="region of interest" description="Disordered" evidence="1">
    <location>
        <begin position="173"/>
        <end position="193"/>
    </location>
</feature>
<dbReference type="PIR" id="E87582">
    <property type="entry name" value="E87582"/>
</dbReference>
<keyword evidence="3" id="KW-1185">Reference proteome</keyword>
<accession>Q9A4Y3</accession>
<evidence type="ECO:0000313" key="3">
    <source>
        <dbReference type="Proteomes" id="UP000001816"/>
    </source>
</evidence>
<dbReference type="KEGG" id="ccr:CC_2692"/>
<name>Q9A4Y3_CAUVC</name>
<dbReference type="eggNOG" id="ENOG5033HNC">
    <property type="taxonomic scope" value="Bacteria"/>
</dbReference>
<dbReference type="HOGENOM" id="CLU_121327_0_0_5"/>
<gene>
    <name evidence="2" type="ordered locus">CC_2692</name>
</gene>
<dbReference type="BioCyc" id="CAULO:CC2692-MONOMER"/>
<protein>
    <submittedName>
        <fullName evidence="2">Uncharacterized protein</fullName>
    </submittedName>
</protein>
<dbReference type="AlphaFoldDB" id="Q9A4Y3"/>
<sequence length="193" mass="21259">MVSARAKGDQKARKAACLRAPFGEPPEGLLPGSLHTRYTHSVFGWFKKRLAQPPGSLGRQQVSSRLVEQRVRNRIMEELASLAEGETAVRHWGAGDYFGSFFDWFPTGCDAPPQNSTMTGKEHQALSEVLDLMRRASAATVEMVDEEDLIGSGWPARIAASADEALRLFRERGAFSDDQEEEAPSRPAGPHVH</sequence>
<evidence type="ECO:0000256" key="1">
    <source>
        <dbReference type="SAM" id="MobiDB-lite"/>
    </source>
</evidence>
<reference evidence="2 3" key="1">
    <citation type="journal article" date="2001" name="Proc. Natl. Acad. Sci. U.S.A.">
        <title>Complete genome sequence of Caulobacter crescentus.</title>
        <authorList>
            <person name="Nierman W.C."/>
            <person name="Feldblyum T.V."/>
            <person name="Laub M.T."/>
            <person name="Paulsen I.T."/>
            <person name="Nelson K.E."/>
            <person name="Eisen J.A."/>
            <person name="Heidelberg J.F."/>
            <person name="Alley M.R."/>
            <person name="Ohta N."/>
            <person name="Maddock J.R."/>
            <person name="Potocka I."/>
            <person name="Nelson W.C."/>
            <person name="Newton A."/>
            <person name="Stephens C."/>
            <person name="Phadke N.D."/>
            <person name="Ely B."/>
            <person name="DeBoy R.T."/>
            <person name="Dodson R.J."/>
            <person name="Durkin A.S."/>
            <person name="Gwinn M.L."/>
            <person name="Haft D.H."/>
            <person name="Kolonay J.F."/>
            <person name="Smit J."/>
            <person name="Craven M.B."/>
            <person name="Khouri H."/>
            <person name="Shetty J."/>
            <person name="Berry K."/>
            <person name="Utterback T."/>
            <person name="Tran K."/>
            <person name="Wolf A."/>
            <person name="Vamathevan J."/>
            <person name="Ermolaeva M."/>
            <person name="White O."/>
            <person name="Salzberg S.L."/>
            <person name="Venter J.C."/>
            <person name="Shapiro L."/>
            <person name="Fraser C.M."/>
        </authorList>
    </citation>
    <scope>NUCLEOTIDE SEQUENCE [LARGE SCALE GENOMIC DNA]</scope>
    <source>
        <strain evidence="3">ATCC 19089 / CB15</strain>
    </source>
</reference>
<dbReference type="Proteomes" id="UP000001816">
    <property type="component" value="Chromosome"/>
</dbReference>